<feature type="region of interest" description="Disordered" evidence="1">
    <location>
        <begin position="179"/>
        <end position="205"/>
    </location>
</feature>
<name>A0A917SD41_9ACTN</name>
<reference evidence="2" key="2">
    <citation type="submission" date="2020-09" db="EMBL/GenBank/DDBJ databases">
        <authorList>
            <person name="Sun Q."/>
            <person name="Zhou Y."/>
        </authorList>
    </citation>
    <scope>NUCLEOTIDE SEQUENCE</scope>
    <source>
        <strain evidence="2">CGMCC 4.7306</strain>
    </source>
</reference>
<gene>
    <name evidence="2" type="ORF">GCM10011575_30400</name>
</gene>
<accession>A0A917SD41</accession>
<evidence type="ECO:0000313" key="2">
    <source>
        <dbReference type="EMBL" id="GGL69773.1"/>
    </source>
</evidence>
<evidence type="ECO:0000313" key="3">
    <source>
        <dbReference type="Proteomes" id="UP000613840"/>
    </source>
</evidence>
<sequence length="205" mass="22614">MYELLRPPQVELDLLRIQRLAETDPANYVYLFLKVDREITGLQSGEANGYHALGYEPGKGDLRDSVTCYIQSDPHRRPDYRLVFREMPPECAGGPPRRELIAVRPRRGPGNIYEHVLARLHRHPDDLQPGLGVFGMRRSGRGGNELARQAELAAKRAIALAFAGQVPLSTSRPIGSAGVGLRAGLGRGGHRPQTTRSPRPGSRVV</sequence>
<dbReference type="AlphaFoldDB" id="A0A917SD41"/>
<organism evidence="2 3">
    <name type="scientific">Microlunatus endophyticus</name>
    <dbReference type="NCBI Taxonomy" id="1716077"/>
    <lineage>
        <taxon>Bacteria</taxon>
        <taxon>Bacillati</taxon>
        <taxon>Actinomycetota</taxon>
        <taxon>Actinomycetes</taxon>
        <taxon>Propionibacteriales</taxon>
        <taxon>Propionibacteriaceae</taxon>
        <taxon>Microlunatus</taxon>
    </lineage>
</organism>
<dbReference type="EMBL" id="BMMZ01000007">
    <property type="protein sequence ID" value="GGL69773.1"/>
    <property type="molecule type" value="Genomic_DNA"/>
</dbReference>
<keyword evidence="3" id="KW-1185">Reference proteome</keyword>
<dbReference type="Proteomes" id="UP000613840">
    <property type="component" value="Unassembled WGS sequence"/>
</dbReference>
<evidence type="ECO:0000256" key="1">
    <source>
        <dbReference type="SAM" id="MobiDB-lite"/>
    </source>
</evidence>
<proteinExistence type="predicted"/>
<comment type="caution">
    <text evidence="2">The sequence shown here is derived from an EMBL/GenBank/DDBJ whole genome shotgun (WGS) entry which is preliminary data.</text>
</comment>
<protein>
    <submittedName>
        <fullName evidence="2">Uncharacterized protein</fullName>
    </submittedName>
</protein>
<reference evidence="2" key="1">
    <citation type="journal article" date="2014" name="Int. J. Syst. Evol. Microbiol.">
        <title>Complete genome sequence of Corynebacterium casei LMG S-19264T (=DSM 44701T), isolated from a smear-ripened cheese.</title>
        <authorList>
            <consortium name="US DOE Joint Genome Institute (JGI-PGF)"/>
            <person name="Walter F."/>
            <person name="Albersmeier A."/>
            <person name="Kalinowski J."/>
            <person name="Ruckert C."/>
        </authorList>
    </citation>
    <scope>NUCLEOTIDE SEQUENCE</scope>
    <source>
        <strain evidence="2">CGMCC 4.7306</strain>
    </source>
</reference>